<evidence type="ECO:0000313" key="2">
    <source>
        <dbReference type="Proteomes" id="UP001165064"/>
    </source>
</evidence>
<comment type="caution">
    <text evidence="1">The sequence shown here is derived from an EMBL/GenBank/DDBJ whole genome shotgun (WGS) entry which is preliminary data.</text>
</comment>
<gene>
    <name evidence="1" type="ORF">Amon02_000513300</name>
</gene>
<evidence type="ECO:0000313" key="1">
    <source>
        <dbReference type="EMBL" id="GME81762.1"/>
    </source>
</evidence>
<reference evidence="1" key="1">
    <citation type="submission" date="2023-04" db="EMBL/GenBank/DDBJ databases">
        <title>Ambrosiozyma monospora NBRC 10751.</title>
        <authorList>
            <person name="Ichikawa N."/>
            <person name="Sato H."/>
            <person name="Tonouchi N."/>
        </authorList>
    </citation>
    <scope>NUCLEOTIDE SEQUENCE</scope>
    <source>
        <strain evidence="1">NBRC 10751</strain>
    </source>
</reference>
<dbReference type="Proteomes" id="UP001165064">
    <property type="component" value="Unassembled WGS sequence"/>
</dbReference>
<proteinExistence type="predicted"/>
<protein>
    <submittedName>
        <fullName evidence="1">Unnamed protein product</fullName>
    </submittedName>
</protein>
<name>A0ACB5T5H3_AMBMO</name>
<dbReference type="EMBL" id="BSXS01003687">
    <property type="protein sequence ID" value="GME81762.1"/>
    <property type="molecule type" value="Genomic_DNA"/>
</dbReference>
<organism evidence="1 2">
    <name type="scientific">Ambrosiozyma monospora</name>
    <name type="common">Yeast</name>
    <name type="synonym">Endomycopsis monosporus</name>
    <dbReference type="NCBI Taxonomy" id="43982"/>
    <lineage>
        <taxon>Eukaryota</taxon>
        <taxon>Fungi</taxon>
        <taxon>Dikarya</taxon>
        <taxon>Ascomycota</taxon>
        <taxon>Saccharomycotina</taxon>
        <taxon>Pichiomycetes</taxon>
        <taxon>Pichiales</taxon>
        <taxon>Pichiaceae</taxon>
        <taxon>Ambrosiozyma</taxon>
    </lineage>
</organism>
<keyword evidence="2" id="KW-1185">Reference proteome</keyword>
<accession>A0ACB5T5H3</accession>
<sequence length="84" mass="9584">MFLALEYLTPSAETNITADMKSNLNARMKRIGIIHRDFEDRNMRLAEDGHLYVFDFADADLENSAPSSSEKEKSETPSLIKHHT</sequence>